<keyword evidence="4" id="KW-1185">Reference proteome</keyword>
<dbReference type="InterPro" id="IPR001810">
    <property type="entry name" value="F-box_dom"/>
</dbReference>
<evidence type="ECO:0000259" key="2">
    <source>
        <dbReference type="PROSITE" id="PS50181"/>
    </source>
</evidence>
<dbReference type="AlphaFoldDB" id="A0A9P6R6Q4"/>
<dbReference type="InterPro" id="IPR036047">
    <property type="entry name" value="F-box-like_dom_sf"/>
</dbReference>
<comment type="caution">
    <text evidence="3">The sequence shown here is derived from an EMBL/GenBank/DDBJ whole genome shotgun (WGS) entry which is preliminary data.</text>
</comment>
<feature type="region of interest" description="Disordered" evidence="1">
    <location>
        <begin position="1"/>
        <end position="34"/>
    </location>
</feature>
<dbReference type="SUPFAM" id="SSF81383">
    <property type="entry name" value="F-box domain"/>
    <property type="match status" value="1"/>
</dbReference>
<evidence type="ECO:0000256" key="1">
    <source>
        <dbReference type="SAM" id="MobiDB-lite"/>
    </source>
</evidence>
<accession>A0A9P6R6Q4</accession>
<feature type="compositionally biased region" description="Low complexity" evidence="1">
    <location>
        <begin position="104"/>
        <end position="117"/>
    </location>
</feature>
<name>A0A9P6R6Q4_9FUNG</name>
<evidence type="ECO:0000313" key="3">
    <source>
        <dbReference type="EMBL" id="KAG0313668.1"/>
    </source>
</evidence>
<feature type="region of interest" description="Disordered" evidence="1">
    <location>
        <begin position="100"/>
        <end position="128"/>
    </location>
</feature>
<evidence type="ECO:0000313" key="4">
    <source>
        <dbReference type="Proteomes" id="UP000738325"/>
    </source>
</evidence>
<protein>
    <recommendedName>
        <fullName evidence="2">F-box domain-containing protein</fullName>
    </recommendedName>
</protein>
<gene>
    <name evidence="3" type="ORF">BGZ99_008665</name>
</gene>
<proteinExistence type="predicted"/>
<sequence length="447" mass="49954">MEQDCRSEFPHGNARLKTMNEHNPDDLSQSDSSMPTARLHTLPAEIIFWIMGALPPHDILSLTQVSLRLRTLSLASLAHTYNIELEPICVRVGVPNCMPAPQLDDNNNDPPSNSSRPGSHTKGQWRQPSMSSMELYTRLQLSELYYTEMEMLTARTTDSSAIIAKAFDCSARILRRLYLSDPCNGSSESGVSNYCGDHSVSVLSPLMLNPFSASKENLHIIAQVIADQVCRGLCLPETAVLVLQTLTSLRDQDQFHFLVINPDRSARLQVPSSGDEDEHLSIGEMCLQYLIPVILLLLEPPVSSPPARTMDLARFPALICRTLSTQTDRRLSLHIRSVQHLTRVLCFLPLLGRHFNVLPTSTFIETFLDRSKGDLPIDRAAVMVYGFMCVLDLETGKANLASDSYRIFERSMPTQGVVQAREIVRIVERHRMLIRALLAGSPTSDFE</sequence>
<dbReference type="Proteomes" id="UP000738325">
    <property type="component" value="Unassembled WGS sequence"/>
</dbReference>
<dbReference type="EMBL" id="JAAAIP010000683">
    <property type="protein sequence ID" value="KAG0313668.1"/>
    <property type="molecule type" value="Genomic_DNA"/>
</dbReference>
<dbReference type="PROSITE" id="PS50181">
    <property type="entry name" value="FBOX"/>
    <property type="match status" value="1"/>
</dbReference>
<dbReference type="OrthoDB" id="2403801at2759"/>
<feature type="domain" description="F-box" evidence="2">
    <location>
        <begin position="36"/>
        <end position="72"/>
    </location>
</feature>
<reference evidence="3" key="1">
    <citation type="journal article" date="2020" name="Fungal Divers.">
        <title>Resolving the Mortierellaceae phylogeny through synthesis of multi-gene phylogenetics and phylogenomics.</title>
        <authorList>
            <person name="Vandepol N."/>
            <person name="Liber J."/>
            <person name="Desiro A."/>
            <person name="Na H."/>
            <person name="Kennedy M."/>
            <person name="Barry K."/>
            <person name="Grigoriev I.V."/>
            <person name="Miller A.N."/>
            <person name="O'Donnell K."/>
            <person name="Stajich J.E."/>
            <person name="Bonito G."/>
        </authorList>
    </citation>
    <scope>NUCLEOTIDE SEQUENCE</scope>
    <source>
        <strain evidence="3">REB-010B</strain>
    </source>
</reference>
<organism evidence="3 4">
    <name type="scientific">Dissophora globulifera</name>
    <dbReference type="NCBI Taxonomy" id="979702"/>
    <lineage>
        <taxon>Eukaryota</taxon>
        <taxon>Fungi</taxon>
        <taxon>Fungi incertae sedis</taxon>
        <taxon>Mucoromycota</taxon>
        <taxon>Mortierellomycotina</taxon>
        <taxon>Mortierellomycetes</taxon>
        <taxon>Mortierellales</taxon>
        <taxon>Mortierellaceae</taxon>
        <taxon>Dissophora</taxon>
    </lineage>
</organism>